<dbReference type="SUPFAM" id="SSF57850">
    <property type="entry name" value="RING/U-box"/>
    <property type="match status" value="1"/>
</dbReference>
<dbReference type="InterPro" id="IPR045191">
    <property type="entry name" value="MBR1/2-like"/>
</dbReference>
<dbReference type="InterPro" id="IPR013083">
    <property type="entry name" value="Znf_RING/FYVE/PHD"/>
</dbReference>
<accession>A0AAW1LYE7</accession>
<keyword evidence="5" id="KW-0479">Metal-binding</keyword>
<feature type="compositionally biased region" description="Polar residues" evidence="10">
    <location>
        <begin position="430"/>
        <end position="470"/>
    </location>
</feature>
<evidence type="ECO:0000256" key="6">
    <source>
        <dbReference type="ARBA" id="ARBA00022771"/>
    </source>
</evidence>
<gene>
    <name evidence="12" type="ORF">RND81_03G031500</name>
</gene>
<evidence type="ECO:0000256" key="4">
    <source>
        <dbReference type="ARBA" id="ARBA00022679"/>
    </source>
</evidence>
<feature type="compositionally biased region" description="Low complexity" evidence="10">
    <location>
        <begin position="188"/>
        <end position="199"/>
    </location>
</feature>
<dbReference type="PROSITE" id="PS50089">
    <property type="entry name" value="ZF_RING_2"/>
    <property type="match status" value="1"/>
</dbReference>
<feature type="region of interest" description="Disordered" evidence="10">
    <location>
        <begin position="501"/>
        <end position="541"/>
    </location>
</feature>
<dbReference type="InterPro" id="IPR001841">
    <property type="entry name" value="Znf_RING"/>
</dbReference>
<dbReference type="FunFam" id="3.30.40.10:FF:000309">
    <property type="entry name" value="E3 ubiquitin-protein ligase MBR2"/>
    <property type="match status" value="1"/>
</dbReference>
<dbReference type="Pfam" id="PF13639">
    <property type="entry name" value="zf-RING_2"/>
    <property type="match status" value="1"/>
</dbReference>
<dbReference type="SMART" id="SM00184">
    <property type="entry name" value="RING"/>
    <property type="match status" value="1"/>
</dbReference>
<dbReference type="Proteomes" id="UP001443914">
    <property type="component" value="Unassembled WGS sequence"/>
</dbReference>
<evidence type="ECO:0000256" key="9">
    <source>
        <dbReference type="PROSITE-ProRule" id="PRU00175"/>
    </source>
</evidence>
<dbReference type="GO" id="GO:0061630">
    <property type="term" value="F:ubiquitin protein ligase activity"/>
    <property type="evidence" value="ECO:0007669"/>
    <property type="project" value="UniProtKB-EC"/>
</dbReference>
<evidence type="ECO:0000256" key="7">
    <source>
        <dbReference type="ARBA" id="ARBA00022786"/>
    </source>
</evidence>
<feature type="region of interest" description="Disordered" evidence="10">
    <location>
        <begin position="74"/>
        <end position="108"/>
    </location>
</feature>
<evidence type="ECO:0000256" key="2">
    <source>
        <dbReference type="ARBA" id="ARBA00004906"/>
    </source>
</evidence>
<feature type="region of interest" description="Disordered" evidence="10">
    <location>
        <begin position="188"/>
        <end position="210"/>
    </location>
</feature>
<reference evidence="12 13" key="1">
    <citation type="submission" date="2024-03" db="EMBL/GenBank/DDBJ databases">
        <title>WGS assembly of Saponaria officinalis var. Norfolk2.</title>
        <authorList>
            <person name="Jenkins J."/>
            <person name="Shu S."/>
            <person name="Grimwood J."/>
            <person name="Barry K."/>
            <person name="Goodstein D."/>
            <person name="Schmutz J."/>
            <person name="Leebens-Mack J."/>
            <person name="Osbourn A."/>
        </authorList>
    </citation>
    <scope>NUCLEOTIDE SEQUENCE [LARGE SCALE GENOMIC DNA]</scope>
    <source>
        <strain evidence="13">cv. Norfolk2</strain>
        <strain evidence="12">JIC</strain>
        <tissue evidence="12">Leaf</tissue>
    </source>
</reference>
<evidence type="ECO:0000256" key="8">
    <source>
        <dbReference type="ARBA" id="ARBA00022833"/>
    </source>
</evidence>
<feature type="region of interest" description="Disordered" evidence="10">
    <location>
        <begin position="365"/>
        <end position="485"/>
    </location>
</feature>
<dbReference type="EMBL" id="JBDFQZ010000003">
    <property type="protein sequence ID" value="KAK9740387.1"/>
    <property type="molecule type" value="Genomic_DNA"/>
</dbReference>
<dbReference type="AlphaFoldDB" id="A0AAW1LYE7"/>
<evidence type="ECO:0000256" key="3">
    <source>
        <dbReference type="ARBA" id="ARBA00012483"/>
    </source>
</evidence>
<feature type="compositionally biased region" description="Polar residues" evidence="10">
    <location>
        <begin position="501"/>
        <end position="532"/>
    </location>
</feature>
<comment type="caution">
    <text evidence="12">The sequence shown here is derived from an EMBL/GenBank/DDBJ whole genome shotgun (WGS) entry which is preliminary data.</text>
</comment>
<feature type="domain" description="RING-type" evidence="11">
    <location>
        <begin position="668"/>
        <end position="709"/>
    </location>
</feature>
<dbReference type="GO" id="GO:0010228">
    <property type="term" value="P:vegetative to reproductive phase transition of meristem"/>
    <property type="evidence" value="ECO:0007669"/>
    <property type="project" value="UniProtKB-ARBA"/>
</dbReference>
<dbReference type="Gene3D" id="3.30.40.10">
    <property type="entry name" value="Zinc/RING finger domain, C3HC4 (zinc finger)"/>
    <property type="match status" value="1"/>
</dbReference>
<evidence type="ECO:0000259" key="11">
    <source>
        <dbReference type="PROSITE" id="PS50089"/>
    </source>
</evidence>
<comment type="catalytic activity">
    <reaction evidence="1">
        <text>S-ubiquitinyl-[E2 ubiquitin-conjugating enzyme]-L-cysteine + [acceptor protein]-L-lysine = [E2 ubiquitin-conjugating enzyme]-L-cysteine + N(6)-ubiquitinyl-[acceptor protein]-L-lysine.</text>
        <dbReference type="EC" id="2.3.2.27"/>
    </reaction>
</comment>
<keyword evidence="13" id="KW-1185">Reference proteome</keyword>
<dbReference type="PANTHER" id="PTHR22937:SF224">
    <property type="entry name" value="E3 UBIQUITIN-PROTEIN LIGASE MBR1-RELATED"/>
    <property type="match status" value="1"/>
</dbReference>
<dbReference type="EMBL" id="JBDFQZ010000003">
    <property type="protein sequence ID" value="KAK9740388.1"/>
    <property type="molecule type" value="Genomic_DNA"/>
</dbReference>
<evidence type="ECO:0000256" key="10">
    <source>
        <dbReference type="SAM" id="MobiDB-lite"/>
    </source>
</evidence>
<evidence type="ECO:0000313" key="12">
    <source>
        <dbReference type="EMBL" id="KAK9740388.1"/>
    </source>
</evidence>
<dbReference type="PANTHER" id="PTHR22937">
    <property type="entry name" value="E3 UBIQUITIN-PROTEIN LIGASE RNF165"/>
    <property type="match status" value="1"/>
</dbReference>
<proteinExistence type="predicted"/>
<evidence type="ECO:0000313" key="13">
    <source>
        <dbReference type="Proteomes" id="UP001443914"/>
    </source>
</evidence>
<evidence type="ECO:0000256" key="1">
    <source>
        <dbReference type="ARBA" id="ARBA00000900"/>
    </source>
</evidence>
<dbReference type="GO" id="GO:0008270">
    <property type="term" value="F:zinc ion binding"/>
    <property type="evidence" value="ECO:0007669"/>
    <property type="project" value="UniProtKB-KW"/>
</dbReference>
<dbReference type="EMBL" id="JBDFQZ010000003">
    <property type="protein sequence ID" value="KAK9740389.1"/>
    <property type="molecule type" value="Genomic_DNA"/>
</dbReference>
<evidence type="ECO:0000256" key="5">
    <source>
        <dbReference type="ARBA" id="ARBA00022723"/>
    </source>
</evidence>
<sequence length="715" mass="78101">MQRQRSTIGSLPDSINFDYGSPTTNVGIDQQICWTNIRNPAESMLPDYRTSARHSDSLYIGSASQESRSLGIWNVGDSSSSSPQNHVSHDERLNQSGWAPPTNISVGNGMRLDVQQDEPANLVSQPGINLNLTTNHLVNRPTFVHGSSSSFSPQNCDLNEARFHRVDDMDCPDNSKSYGFESRLHLSTGTSSDPFASSSGSGGFLIEDDDSRPGCSFDGRRLNCKRKTIEENAGQSSSGGTGAEASMWGAISPTFDMPESSSNVNLPEQVNPRLVLAMGDRAPSDNVSPQNVPGGLSSSQRIYRSRVNLSIQLDSMPNNSFVPVPSSVTRPPDIVSVHQPLRFLPINPPLDLMSPIPQETSVTQNQSTLFRAPTMRRNVQSHRWDRLRAASSSSSVVPGERDGVLPNDSSSRNVPRNIGEHPMFAPSVEARNSASHPTNWSLNSGNAGISRNAGSSPRSGSNVGSHSSAGPSWASHRNPPSQYSRRLSEYVRRSLISTVESDIAGQSSSNSQQRSVPASSQDAELPSSSRNRGQSRSHSRSALWMERQGDGTGGIPYLRALAAAGEGRSRLVSEIRNALDIIRRGEGLRMEDVMILDQSAFFGMADIDDQHRDMRLDVDNMSYEELLALEERIGYVSTGLNEEKILKCMKQHKHVHTMSDDLTEAEPCCVCQEEYTDGDDIGTLDCGHDFHKECIKQWLSQKNLCPICKTTGLAT</sequence>
<organism evidence="12 13">
    <name type="scientific">Saponaria officinalis</name>
    <name type="common">Common soapwort</name>
    <name type="synonym">Lychnis saponaria</name>
    <dbReference type="NCBI Taxonomy" id="3572"/>
    <lineage>
        <taxon>Eukaryota</taxon>
        <taxon>Viridiplantae</taxon>
        <taxon>Streptophyta</taxon>
        <taxon>Embryophyta</taxon>
        <taxon>Tracheophyta</taxon>
        <taxon>Spermatophyta</taxon>
        <taxon>Magnoliopsida</taxon>
        <taxon>eudicotyledons</taxon>
        <taxon>Gunneridae</taxon>
        <taxon>Pentapetalae</taxon>
        <taxon>Caryophyllales</taxon>
        <taxon>Caryophyllaceae</taxon>
        <taxon>Caryophylleae</taxon>
        <taxon>Saponaria</taxon>
    </lineage>
</organism>
<keyword evidence="4" id="KW-0808">Transferase</keyword>
<name>A0AAW1LYE7_SAPOF</name>
<comment type="pathway">
    <text evidence="2">Protein modification; protein ubiquitination.</text>
</comment>
<keyword evidence="8" id="KW-0862">Zinc</keyword>
<keyword evidence="6 9" id="KW-0863">Zinc-finger</keyword>
<keyword evidence="7" id="KW-0833">Ubl conjugation pathway</keyword>
<dbReference type="GO" id="GO:0043161">
    <property type="term" value="P:proteasome-mediated ubiquitin-dependent protein catabolic process"/>
    <property type="evidence" value="ECO:0007669"/>
    <property type="project" value="UniProtKB-ARBA"/>
</dbReference>
<feature type="compositionally biased region" description="Polar residues" evidence="10">
    <location>
        <begin position="94"/>
        <end position="106"/>
    </location>
</feature>
<dbReference type="EMBL" id="JBDFQZ010000003">
    <property type="protein sequence ID" value="KAK9740390.1"/>
    <property type="molecule type" value="Genomic_DNA"/>
</dbReference>
<dbReference type="EC" id="2.3.2.27" evidence="3"/>
<protein>
    <recommendedName>
        <fullName evidence="3">RING-type E3 ubiquitin transferase</fullName>
        <ecNumber evidence="3">2.3.2.27</ecNumber>
    </recommendedName>
</protein>